<accession>A0AA40EI32</accession>
<evidence type="ECO:0000313" key="4">
    <source>
        <dbReference type="Proteomes" id="UP001172159"/>
    </source>
</evidence>
<feature type="transmembrane region" description="Helical" evidence="2">
    <location>
        <begin position="53"/>
        <end position="73"/>
    </location>
</feature>
<keyword evidence="2" id="KW-0472">Membrane</keyword>
<dbReference type="AlphaFoldDB" id="A0AA40EI32"/>
<sequence>MTIFTSIFTGRYIHMAQPSYILFIFLHHSIPVTPLVILITNKIPTPIIYTSRLIHYQTTSNFVTLFSSIMVLLPSKHKLQLTQHETKKWRVSPSLFYSLLFLAPNKQLAVWNTNQKTQQQVSSPKSNRHNSYLNGAQTQHRKTQHTNKRRSKNEHKAKRRNNCPSKKFII</sequence>
<reference evidence="3" key="1">
    <citation type="submission" date="2023-06" db="EMBL/GenBank/DDBJ databases">
        <title>Genome-scale phylogeny and comparative genomics of the fungal order Sordariales.</title>
        <authorList>
            <consortium name="Lawrence Berkeley National Laboratory"/>
            <person name="Hensen N."/>
            <person name="Bonometti L."/>
            <person name="Westerberg I."/>
            <person name="Brannstrom I.O."/>
            <person name="Guillou S."/>
            <person name="Cros-Aarteil S."/>
            <person name="Calhoun S."/>
            <person name="Haridas S."/>
            <person name="Kuo A."/>
            <person name="Mondo S."/>
            <person name="Pangilinan J."/>
            <person name="Riley R."/>
            <person name="Labutti K."/>
            <person name="Andreopoulos B."/>
            <person name="Lipzen A."/>
            <person name="Chen C."/>
            <person name="Yanf M."/>
            <person name="Daum C."/>
            <person name="Ng V."/>
            <person name="Clum A."/>
            <person name="Steindorff A."/>
            <person name="Ohm R."/>
            <person name="Martin F."/>
            <person name="Silar P."/>
            <person name="Natvig D."/>
            <person name="Lalanne C."/>
            <person name="Gautier V."/>
            <person name="Ament-Velasquez S.L."/>
            <person name="Kruys A."/>
            <person name="Hutchinson M.I."/>
            <person name="Powell A.J."/>
            <person name="Barry K."/>
            <person name="Miller A.N."/>
            <person name="Grigoriev I.V."/>
            <person name="Debuchy R."/>
            <person name="Gladieux P."/>
            <person name="Thoren M.H."/>
            <person name="Johannesson H."/>
        </authorList>
    </citation>
    <scope>NUCLEOTIDE SEQUENCE</scope>
    <source>
        <strain evidence="3">CBS 540.89</strain>
    </source>
</reference>
<feature type="compositionally biased region" description="Basic residues" evidence="1">
    <location>
        <begin position="139"/>
        <end position="161"/>
    </location>
</feature>
<comment type="caution">
    <text evidence="3">The sequence shown here is derived from an EMBL/GenBank/DDBJ whole genome shotgun (WGS) entry which is preliminary data.</text>
</comment>
<evidence type="ECO:0000313" key="3">
    <source>
        <dbReference type="EMBL" id="KAK0739266.1"/>
    </source>
</evidence>
<keyword evidence="2" id="KW-1133">Transmembrane helix</keyword>
<evidence type="ECO:0000256" key="2">
    <source>
        <dbReference type="SAM" id="Phobius"/>
    </source>
</evidence>
<dbReference type="Proteomes" id="UP001172159">
    <property type="component" value="Unassembled WGS sequence"/>
</dbReference>
<feature type="region of interest" description="Disordered" evidence="1">
    <location>
        <begin position="114"/>
        <end position="170"/>
    </location>
</feature>
<gene>
    <name evidence="3" type="ORF">B0T21DRAFT_139756</name>
</gene>
<keyword evidence="2" id="KW-0812">Transmembrane</keyword>
<proteinExistence type="predicted"/>
<dbReference type="EMBL" id="JAUKTV010000004">
    <property type="protein sequence ID" value="KAK0739266.1"/>
    <property type="molecule type" value="Genomic_DNA"/>
</dbReference>
<evidence type="ECO:0000256" key="1">
    <source>
        <dbReference type="SAM" id="MobiDB-lite"/>
    </source>
</evidence>
<feature type="transmembrane region" description="Helical" evidence="2">
    <location>
        <begin position="20"/>
        <end position="41"/>
    </location>
</feature>
<keyword evidence="4" id="KW-1185">Reference proteome</keyword>
<name>A0AA40EI32_9PEZI</name>
<protein>
    <submittedName>
        <fullName evidence="3">Uncharacterized protein</fullName>
    </submittedName>
</protein>
<feature type="compositionally biased region" description="Polar residues" evidence="1">
    <location>
        <begin position="114"/>
        <end position="138"/>
    </location>
</feature>
<organism evidence="3 4">
    <name type="scientific">Apiosordaria backusii</name>
    <dbReference type="NCBI Taxonomy" id="314023"/>
    <lineage>
        <taxon>Eukaryota</taxon>
        <taxon>Fungi</taxon>
        <taxon>Dikarya</taxon>
        <taxon>Ascomycota</taxon>
        <taxon>Pezizomycotina</taxon>
        <taxon>Sordariomycetes</taxon>
        <taxon>Sordariomycetidae</taxon>
        <taxon>Sordariales</taxon>
        <taxon>Lasiosphaeriaceae</taxon>
        <taxon>Apiosordaria</taxon>
    </lineage>
</organism>